<dbReference type="Proteomes" id="UP000789920">
    <property type="component" value="Unassembled WGS sequence"/>
</dbReference>
<gene>
    <name evidence="1" type="ORF">RPERSI_LOCUS9172</name>
</gene>
<evidence type="ECO:0000313" key="1">
    <source>
        <dbReference type="EMBL" id="CAG8682361.1"/>
    </source>
</evidence>
<proteinExistence type="predicted"/>
<comment type="caution">
    <text evidence="1">The sequence shown here is derived from an EMBL/GenBank/DDBJ whole genome shotgun (WGS) entry which is preliminary data.</text>
</comment>
<protein>
    <submittedName>
        <fullName evidence="1">35778_t:CDS:1</fullName>
    </submittedName>
</protein>
<organism evidence="1 2">
    <name type="scientific">Racocetra persica</name>
    <dbReference type="NCBI Taxonomy" id="160502"/>
    <lineage>
        <taxon>Eukaryota</taxon>
        <taxon>Fungi</taxon>
        <taxon>Fungi incertae sedis</taxon>
        <taxon>Mucoromycota</taxon>
        <taxon>Glomeromycotina</taxon>
        <taxon>Glomeromycetes</taxon>
        <taxon>Diversisporales</taxon>
        <taxon>Gigasporaceae</taxon>
        <taxon>Racocetra</taxon>
    </lineage>
</organism>
<accession>A0ACA9NYF5</accession>
<keyword evidence="2" id="KW-1185">Reference proteome</keyword>
<sequence length="47" mass="4893">MGGVLGIAIGNGCWKNVVGEFCVGKSDCWGKGIWLSGKGDCQVNGYQ</sequence>
<evidence type="ECO:0000313" key="2">
    <source>
        <dbReference type="Proteomes" id="UP000789920"/>
    </source>
</evidence>
<dbReference type="EMBL" id="CAJVQC010017127">
    <property type="protein sequence ID" value="CAG8682361.1"/>
    <property type="molecule type" value="Genomic_DNA"/>
</dbReference>
<feature type="non-terminal residue" evidence="1">
    <location>
        <position position="47"/>
    </location>
</feature>
<reference evidence="1" key="1">
    <citation type="submission" date="2021-06" db="EMBL/GenBank/DDBJ databases">
        <authorList>
            <person name="Kallberg Y."/>
            <person name="Tangrot J."/>
            <person name="Rosling A."/>
        </authorList>
    </citation>
    <scope>NUCLEOTIDE SEQUENCE</scope>
    <source>
        <strain evidence="1">MA461A</strain>
    </source>
</reference>
<name>A0ACA9NYF5_9GLOM</name>